<comment type="caution">
    <text evidence="1">The sequence shown here is derived from an EMBL/GenBank/DDBJ whole genome shotgun (WGS) entry which is preliminary data.</text>
</comment>
<evidence type="ECO:0000313" key="1">
    <source>
        <dbReference type="EMBL" id="MDT0675126.1"/>
    </source>
</evidence>
<organism evidence="1 2">
    <name type="scientific">Autumnicola musiva</name>
    <dbReference type="NCBI Taxonomy" id="3075589"/>
    <lineage>
        <taxon>Bacteria</taxon>
        <taxon>Pseudomonadati</taxon>
        <taxon>Bacteroidota</taxon>
        <taxon>Flavobacteriia</taxon>
        <taxon>Flavobacteriales</taxon>
        <taxon>Flavobacteriaceae</taxon>
        <taxon>Autumnicola</taxon>
    </lineage>
</organism>
<accession>A0ABU3D137</accession>
<sequence>MNENKILFQGQYINGKALAELYDFSKNKYITKTAPGVGVTTALMNYQAGNLIIISPLTPMIKKKSYAASSYKSDKQFFKCTGLNGKWKTVSDYFISVPKNKQNLIINCTPDSICSIRDKNPNLFDRLLTIPVVVDEYDNVVFQSSLRANCGRFLELLFNKWKANFTLTTATPNYRNIDVPSNIEINYIQIGPSKKETKNLLYTTKYKDAFIFMHRELEEGRKVACFSNNSKVHRKKISELQKSLVGHNLELKLEAYDVKTDVLTDEDLFDVNNLIIYSGKYFIGFDIEQDISIVVISEAGHPATTTPLSQVIQALYRCRGTLHNALFVNSRLGKLDGDVDSAVNLELDNFKEEIEFTTQKASKYWDSFQIKKSDKITKELFCDRAAIATNTLTQIYRYQLMNKDFIKSYFQSYGYSMIPYQAPNLEELNSKSIRFNERLTNLMRGDLINMQLRYDEVVSKVNFAQQGSHNHNQVMERLTSIILKIINDTEILKKLNNEKLKQRDLYAYLDKLFQRNFTDKNFTDFKKRTDQSLRQIKDLVKPEIKEKLDDYLYHWHLFYAVYRMEKLDLPIDIKRYFIIRASAADLKILEMENKSVSSALDVVKSKVELELGSALTDSEISDIKRIVETGLDNPKSLAFCRYSEKSIKNSFKDFILYLINPEADFEEKNSRVFNPATRLPKLFRPLIPFKLVLVDLVSANAQFVDKLIGTKMYKDVYGNIISNQDISRNKAKQLYSHILNSYHLKRNEAERFYHEICGYEKSSAANLASLTAQVEKGSFYKQMTRFEKDIIITYNDHLDNEGIRLHDGLLFLPWKLNSALPRFVNNYEFEVSYFNSNESYIGDILHENITIGNLPF</sequence>
<evidence type="ECO:0000313" key="2">
    <source>
        <dbReference type="Proteomes" id="UP001262582"/>
    </source>
</evidence>
<dbReference type="EMBL" id="JAVRHK010000001">
    <property type="protein sequence ID" value="MDT0675126.1"/>
    <property type="molecule type" value="Genomic_DNA"/>
</dbReference>
<gene>
    <name evidence="1" type="ORF">RM539_00830</name>
</gene>
<proteinExistence type="predicted"/>
<protein>
    <submittedName>
        <fullName evidence="1">Uncharacterized protein</fullName>
    </submittedName>
</protein>
<keyword evidence="2" id="KW-1185">Reference proteome</keyword>
<reference evidence="1 2" key="1">
    <citation type="submission" date="2023-09" db="EMBL/GenBank/DDBJ databases">
        <authorList>
            <person name="Rey-Velasco X."/>
        </authorList>
    </citation>
    <scope>NUCLEOTIDE SEQUENCE [LARGE SCALE GENOMIC DNA]</scope>
    <source>
        <strain evidence="1 2">F117</strain>
    </source>
</reference>
<dbReference type="Proteomes" id="UP001262582">
    <property type="component" value="Unassembled WGS sequence"/>
</dbReference>
<dbReference type="RefSeq" id="WP_311501570.1">
    <property type="nucleotide sequence ID" value="NZ_JAVRHK010000001.1"/>
</dbReference>
<name>A0ABU3D137_9FLAO</name>